<evidence type="ECO:0000313" key="14">
    <source>
        <dbReference type="EMBL" id="MBO8458007.1"/>
    </source>
</evidence>
<comment type="similarity">
    <text evidence="2">Belongs to the uracil-DNA glycosylase (UDG) superfamily. Type 4 (UDGa) family.</text>
</comment>
<keyword evidence="7" id="KW-0227">DNA damage</keyword>
<dbReference type="EC" id="3.2.2.27" evidence="3"/>
<accession>A0A9D9HQB3</accession>
<dbReference type="NCBIfam" id="TIGR00758">
    <property type="entry name" value="UDG_fam4"/>
    <property type="match status" value="1"/>
</dbReference>
<feature type="domain" description="Uracil-DNA glycosylase-like" evidence="13">
    <location>
        <begin position="85"/>
        <end position="233"/>
    </location>
</feature>
<evidence type="ECO:0000256" key="5">
    <source>
        <dbReference type="ARBA" id="ARBA00022485"/>
    </source>
</evidence>
<keyword evidence="9" id="KW-0408">Iron</keyword>
<name>A0A9D9HQB3_9SPIR</name>
<evidence type="ECO:0000256" key="10">
    <source>
        <dbReference type="ARBA" id="ARBA00023014"/>
    </source>
</evidence>
<organism evidence="14 15">
    <name type="scientific">Candidatus Gallitreponema excrementavium</name>
    <dbReference type="NCBI Taxonomy" id="2840840"/>
    <lineage>
        <taxon>Bacteria</taxon>
        <taxon>Pseudomonadati</taxon>
        <taxon>Spirochaetota</taxon>
        <taxon>Spirochaetia</taxon>
        <taxon>Spirochaetales</taxon>
        <taxon>Candidatus Gallitreponema</taxon>
    </lineage>
</organism>
<comment type="catalytic activity">
    <reaction evidence="1">
        <text>Hydrolyzes single-stranded DNA or mismatched double-stranded DNA and polynucleotides, releasing free uracil.</text>
        <dbReference type="EC" id="3.2.2.27"/>
    </reaction>
</comment>
<dbReference type="GO" id="GO:0006281">
    <property type="term" value="P:DNA repair"/>
    <property type="evidence" value="ECO:0007669"/>
    <property type="project" value="UniProtKB-KW"/>
</dbReference>
<dbReference type="InterPro" id="IPR051536">
    <property type="entry name" value="UDG_Type-4/5"/>
</dbReference>
<dbReference type="PANTHER" id="PTHR33693">
    <property type="entry name" value="TYPE-5 URACIL-DNA GLYCOSYLASE"/>
    <property type="match status" value="1"/>
</dbReference>
<dbReference type="GO" id="GO:0051539">
    <property type="term" value="F:4 iron, 4 sulfur cluster binding"/>
    <property type="evidence" value="ECO:0007669"/>
    <property type="project" value="UniProtKB-KW"/>
</dbReference>
<reference evidence="14" key="1">
    <citation type="submission" date="2020-10" db="EMBL/GenBank/DDBJ databases">
        <authorList>
            <person name="Gilroy R."/>
        </authorList>
    </citation>
    <scope>NUCLEOTIDE SEQUENCE</scope>
    <source>
        <strain evidence="14">10532</strain>
    </source>
</reference>
<dbReference type="InterPro" id="IPR036895">
    <property type="entry name" value="Uracil-DNA_glycosylase-like_sf"/>
</dbReference>
<keyword evidence="6" id="KW-0479">Metal-binding</keyword>
<evidence type="ECO:0000256" key="3">
    <source>
        <dbReference type="ARBA" id="ARBA00012030"/>
    </source>
</evidence>
<dbReference type="PANTHER" id="PTHR33693:SF1">
    <property type="entry name" value="TYPE-4 URACIL-DNA GLYCOSYLASE"/>
    <property type="match status" value="1"/>
</dbReference>
<feature type="region of interest" description="Disordered" evidence="12">
    <location>
        <begin position="1"/>
        <end position="54"/>
    </location>
</feature>
<dbReference type="GO" id="GO:0046872">
    <property type="term" value="F:metal ion binding"/>
    <property type="evidence" value="ECO:0007669"/>
    <property type="project" value="UniProtKB-KW"/>
</dbReference>
<evidence type="ECO:0000256" key="8">
    <source>
        <dbReference type="ARBA" id="ARBA00022801"/>
    </source>
</evidence>
<dbReference type="Pfam" id="PF03167">
    <property type="entry name" value="UDG"/>
    <property type="match status" value="1"/>
</dbReference>
<evidence type="ECO:0000256" key="6">
    <source>
        <dbReference type="ARBA" id="ARBA00022723"/>
    </source>
</evidence>
<sequence length="262" mass="29211">MSCINVNRKAGAGVHRETVPPENPVQKTFRSGENFPVNPGNNQHMEEENPSVSEEEKIRFLKQIYGEIRECTKCPLCSYRKNAVPGMGSTTPLVMAIGEGPGADENEQGLPFVGKAGQLLDKMLTAINLSRKKNVYIANVVKCRPPNNRTPTVNETSACLPFLKRQIEILKPKLILALGRTAVQALLNTTEGINFYRGKVVKYNNSILLMATYHPSALLRDEHLKRPAWEDLKKFRQLILSVDPDYENTFTESPTKDTSSGV</sequence>
<evidence type="ECO:0000256" key="11">
    <source>
        <dbReference type="ARBA" id="ARBA00023204"/>
    </source>
</evidence>
<evidence type="ECO:0000256" key="7">
    <source>
        <dbReference type="ARBA" id="ARBA00022763"/>
    </source>
</evidence>
<evidence type="ECO:0000256" key="9">
    <source>
        <dbReference type="ARBA" id="ARBA00023004"/>
    </source>
</evidence>
<dbReference type="InterPro" id="IPR005122">
    <property type="entry name" value="Uracil-DNA_glycosylase-like"/>
</dbReference>
<keyword evidence="11" id="KW-0234">DNA repair</keyword>
<comment type="caution">
    <text evidence="14">The sequence shown here is derived from an EMBL/GenBank/DDBJ whole genome shotgun (WGS) entry which is preliminary data.</text>
</comment>
<evidence type="ECO:0000256" key="1">
    <source>
        <dbReference type="ARBA" id="ARBA00001400"/>
    </source>
</evidence>
<dbReference type="Proteomes" id="UP000823638">
    <property type="component" value="Unassembled WGS sequence"/>
</dbReference>
<evidence type="ECO:0000313" key="15">
    <source>
        <dbReference type="Proteomes" id="UP000823638"/>
    </source>
</evidence>
<evidence type="ECO:0000256" key="12">
    <source>
        <dbReference type="SAM" id="MobiDB-lite"/>
    </source>
</evidence>
<evidence type="ECO:0000256" key="2">
    <source>
        <dbReference type="ARBA" id="ARBA00006521"/>
    </source>
</evidence>
<dbReference type="CDD" id="cd10030">
    <property type="entry name" value="UDG-F4_TTUDGA_SPO1dp_like"/>
    <property type="match status" value="1"/>
</dbReference>
<dbReference type="SUPFAM" id="SSF52141">
    <property type="entry name" value="Uracil-DNA glycosylase-like"/>
    <property type="match status" value="1"/>
</dbReference>
<dbReference type="GO" id="GO:0004844">
    <property type="term" value="F:uracil DNA N-glycosylase activity"/>
    <property type="evidence" value="ECO:0007669"/>
    <property type="project" value="UniProtKB-EC"/>
</dbReference>
<dbReference type="AlphaFoldDB" id="A0A9D9HQB3"/>
<keyword evidence="10" id="KW-0411">Iron-sulfur</keyword>
<gene>
    <name evidence="14" type="ORF">IAA81_07245</name>
</gene>
<proteinExistence type="inferred from homology"/>
<evidence type="ECO:0000256" key="4">
    <source>
        <dbReference type="ARBA" id="ARBA00019403"/>
    </source>
</evidence>
<dbReference type="EMBL" id="JADIMM010000083">
    <property type="protein sequence ID" value="MBO8458007.1"/>
    <property type="molecule type" value="Genomic_DNA"/>
</dbReference>
<reference evidence="14" key="2">
    <citation type="journal article" date="2021" name="PeerJ">
        <title>Extensive microbial diversity within the chicken gut microbiome revealed by metagenomics and culture.</title>
        <authorList>
            <person name="Gilroy R."/>
            <person name="Ravi A."/>
            <person name="Getino M."/>
            <person name="Pursley I."/>
            <person name="Horton D.L."/>
            <person name="Alikhan N.F."/>
            <person name="Baker D."/>
            <person name="Gharbi K."/>
            <person name="Hall N."/>
            <person name="Watson M."/>
            <person name="Adriaenssens E.M."/>
            <person name="Foster-Nyarko E."/>
            <person name="Jarju S."/>
            <person name="Secka A."/>
            <person name="Antonio M."/>
            <person name="Oren A."/>
            <person name="Chaudhuri R.R."/>
            <person name="La Ragione R."/>
            <person name="Hildebrand F."/>
            <person name="Pallen M.J."/>
        </authorList>
    </citation>
    <scope>NUCLEOTIDE SEQUENCE</scope>
    <source>
        <strain evidence="14">10532</strain>
    </source>
</reference>
<dbReference type="InterPro" id="IPR005273">
    <property type="entry name" value="Ura-DNA_glyco_family4"/>
</dbReference>
<protein>
    <recommendedName>
        <fullName evidence="4">Type-4 uracil-DNA glycosylase</fullName>
        <ecNumber evidence="3">3.2.2.27</ecNumber>
    </recommendedName>
</protein>
<evidence type="ECO:0000259" key="13">
    <source>
        <dbReference type="SMART" id="SM00986"/>
    </source>
</evidence>
<keyword evidence="5" id="KW-0004">4Fe-4S</keyword>
<dbReference type="SMART" id="SM00986">
    <property type="entry name" value="UDG"/>
    <property type="match status" value="1"/>
</dbReference>
<keyword evidence="8" id="KW-0378">Hydrolase</keyword>
<dbReference type="SMART" id="SM00987">
    <property type="entry name" value="UreE_C"/>
    <property type="match status" value="1"/>
</dbReference>
<dbReference type="Gene3D" id="3.40.470.10">
    <property type="entry name" value="Uracil-DNA glycosylase-like domain"/>
    <property type="match status" value="1"/>
</dbReference>